<comment type="caution">
    <text evidence="1">The sequence shown here is derived from an EMBL/GenBank/DDBJ whole genome shotgun (WGS) entry which is preliminary data.</text>
</comment>
<name>A0AA43RKJ8_9ACTN</name>
<protein>
    <submittedName>
        <fullName evidence="1">Uncharacterized protein</fullName>
    </submittedName>
</protein>
<evidence type="ECO:0000313" key="1">
    <source>
        <dbReference type="EMBL" id="MDO4843008.1"/>
    </source>
</evidence>
<organism evidence="1 2">
    <name type="scientific">Phoenicibacter congonensis</name>
    <dbReference type="NCBI Taxonomy" id="1944646"/>
    <lineage>
        <taxon>Bacteria</taxon>
        <taxon>Bacillati</taxon>
        <taxon>Actinomycetota</taxon>
        <taxon>Coriobacteriia</taxon>
        <taxon>Eggerthellales</taxon>
        <taxon>Eggerthellaceae</taxon>
        <taxon>Phoenicibacter</taxon>
    </lineage>
</organism>
<dbReference type="Proteomes" id="UP001168575">
    <property type="component" value="Unassembled WGS sequence"/>
</dbReference>
<reference evidence="1" key="1">
    <citation type="submission" date="2023-07" db="EMBL/GenBank/DDBJ databases">
        <title>Between Cages and Wild: Unraveling the Impact of Captivity on Animal Microbiomes and Antimicrobial Resistance.</title>
        <authorList>
            <person name="Schmartz G.P."/>
            <person name="Rehner J."/>
            <person name="Schuff M.J."/>
            <person name="Becker S.L."/>
            <person name="Kravczyk M."/>
            <person name="Gurevich A."/>
            <person name="Francke R."/>
            <person name="Mueller R."/>
            <person name="Keller V."/>
            <person name="Keller A."/>
        </authorList>
    </citation>
    <scope>NUCLEOTIDE SEQUENCE</scope>
    <source>
        <strain evidence="1">S12M_St_49</strain>
    </source>
</reference>
<evidence type="ECO:0000313" key="2">
    <source>
        <dbReference type="Proteomes" id="UP001168575"/>
    </source>
</evidence>
<accession>A0AA43RKJ8</accession>
<gene>
    <name evidence="1" type="ORF">Q3982_10060</name>
</gene>
<dbReference type="AlphaFoldDB" id="A0AA43RKJ8"/>
<dbReference type="EMBL" id="JAUMVS010000417">
    <property type="protein sequence ID" value="MDO4843008.1"/>
    <property type="molecule type" value="Genomic_DNA"/>
</dbReference>
<sequence>MTHLFDLNNTADIERSHVDNYNGSSNAYAVSLMPYSDPTAIRQLRDEQGNISHRIRWEKTNDGVRISGLDKGNYLRLFTSTGMVVYRGKVDAKSVFIPLKHHDTYLISTGKEVVKFAY</sequence>
<keyword evidence="2" id="KW-1185">Reference proteome</keyword>
<proteinExistence type="predicted"/>